<evidence type="ECO:0000313" key="20">
    <source>
        <dbReference type="Proteomes" id="UP000468995"/>
    </source>
</evidence>
<comment type="similarity">
    <text evidence="1 5">Belongs to the thiolase-like superfamily. Thiolase family.</text>
</comment>
<organism evidence="10 19">
    <name type="scientific">Klebsiella pneumoniae</name>
    <dbReference type="NCBI Taxonomy" id="573"/>
    <lineage>
        <taxon>Bacteria</taxon>
        <taxon>Pseudomonadati</taxon>
        <taxon>Pseudomonadota</taxon>
        <taxon>Gammaproteobacteria</taxon>
        <taxon>Enterobacterales</taxon>
        <taxon>Enterobacteriaceae</taxon>
        <taxon>Klebsiella/Raoultella group</taxon>
        <taxon>Klebsiella</taxon>
        <taxon>Klebsiella pneumoniae complex</taxon>
    </lineage>
</organism>
<dbReference type="InterPro" id="IPR020610">
    <property type="entry name" value="Thiolase_AS"/>
</dbReference>
<evidence type="ECO:0000313" key="18">
    <source>
        <dbReference type="Proteomes" id="UP000275975"/>
    </source>
</evidence>
<dbReference type="EMBL" id="VINI01000014">
    <property type="protein sequence ID" value="MSS32533.1"/>
    <property type="molecule type" value="Genomic_DNA"/>
</dbReference>
<feature type="active site" description="Proton acceptor" evidence="4">
    <location>
        <position position="350"/>
    </location>
</feature>
<evidence type="ECO:0000313" key="21">
    <source>
        <dbReference type="Proteomes" id="UP000595568"/>
    </source>
</evidence>
<dbReference type="PIRSF" id="PIRSF000429">
    <property type="entry name" value="Ac-CoA_Ac_transf"/>
    <property type="match status" value="1"/>
</dbReference>
<evidence type="ECO:0000313" key="17">
    <source>
        <dbReference type="Proteomes" id="UP000259364"/>
    </source>
</evidence>
<evidence type="ECO:0000313" key="10">
    <source>
        <dbReference type="EMBL" id="ROG98916.1"/>
    </source>
</evidence>
<evidence type="ECO:0000259" key="6">
    <source>
        <dbReference type="Pfam" id="PF00108"/>
    </source>
</evidence>
<dbReference type="Proteomes" id="UP000259364">
    <property type="component" value="Unassembled WGS sequence"/>
</dbReference>
<dbReference type="EMBL" id="UIUC01000012">
    <property type="protein sequence ID" value="SVN65187.1"/>
    <property type="molecule type" value="Genomic_DNA"/>
</dbReference>
<dbReference type="Proteomes" id="UP000468995">
    <property type="component" value="Unassembled WGS sequence"/>
</dbReference>
<sequence>MTQANDIVIVSGVRTAIGTFNGSLKHTHQHDLGAAVIREAIARAGIAPQDIDETIVGNVGQIAESGFIARICQLRAGIPQESTAYSVNRQCGSGLQALADGMMQLQSGQAEVVVACGTENMTQLPYYLRKARDGYRMGHGELEDGLISILTWPEGPYHNGITAENVAQRFGITREAMDDFAWSSQQKALKAIAEGRFREQILALEVPDGKKATRLFATDEHPRNTPREKLATLRPAFKADGVVTAANSSGINDGAAALVMMTRQQAEKRGLTPRMRIRGWAVAGCGAEIMGFGPSPATRRLMDRLNIDVQSIDLIELNEAFAAQALAVMNDLRLDPARVNVNGGAIALGHPVGASGAILPVKLMYEMARSGARTGLVTMCIGGGQGISMLFEREGA</sequence>
<evidence type="ECO:0000313" key="12">
    <source>
        <dbReference type="EMBL" id="SSK31104.1"/>
    </source>
</evidence>
<dbReference type="EMBL" id="UFEU01000005">
    <property type="protein sequence ID" value="SSK31104.1"/>
    <property type="molecule type" value="Genomic_DNA"/>
</dbReference>
<evidence type="ECO:0000256" key="2">
    <source>
        <dbReference type="ARBA" id="ARBA00022679"/>
    </source>
</evidence>
<dbReference type="Gene3D" id="3.40.47.10">
    <property type="match status" value="2"/>
</dbReference>
<dbReference type="SUPFAM" id="SSF53901">
    <property type="entry name" value="Thiolase-like"/>
    <property type="match status" value="2"/>
</dbReference>
<dbReference type="Proteomes" id="UP000595568">
    <property type="component" value="Chromosome"/>
</dbReference>
<evidence type="ECO:0000256" key="1">
    <source>
        <dbReference type="ARBA" id="ARBA00010982"/>
    </source>
</evidence>
<dbReference type="EMBL" id="RDAM01000001">
    <property type="protein sequence ID" value="RRF04764.1"/>
    <property type="molecule type" value="Genomic_DNA"/>
</dbReference>
<evidence type="ECO:0000313" key="8">
    <source>
        <dbReference type="EMBL" id="MSS32533.1"/>
    </source>
</evidence>
<dbReference type="InterPro" id="IPR002155">
    <property type="entry name" value="Thiolase"/>
</dbReference>
<dbReference type="Proteomes" id="UP000275975">
    <property type="component" value="Unassembled WGS sequence"/>
</dbReference>
<dbReference type="NCBIfam" id="TIGR01930">
    <property type="entry name" value="AcCoA-C-Actrans"/>
    <property type="match status" value="1"/>
</dbReference>
<dbReference type="KEGG" id="kpne:KU54_013080"/>
<dbReference type="InterPro" id="IPR020613">
    <property type="entry name" value="Thiolase_CS"/>
</dbReference>
<evidence type="ECO:0000256" key="3">
    <source>
        <dbReference type="ARBA" id="ARBA00023315"/>
    </source>
</evidence>
<protein>
    <submittedName>
        <fullName evidence="12">3-ketoacyl-CoA thiolase</fullName>
        <ecNumber evidence="12">2.3.1.9</ecNumber>
    </submittedName>
    <submittedName>
        <fullName evidence="10">Acetyl-CoA C-acyltransferase</fullName>
        <ecNumber evidence="10">2.3.1.16</ecNumber>
    </submittedName>
    <submittedName>
        <fullName evidence="8">Thiolase family protein</fullName>
    </submittedName>
</protein>
<reference evidence="11 18" key="4">
    <citation type="journal article" date="2019" name="Antimicrob. Agents Chemother.">
        <title>Applying Rapid Whole Genome Sequencing to Predict Phenotypic Antimicrobial Susceptibility Testing Results Among Carbapenem-Resistant Klebsiella pneumoniae Clinical Isolates.</title>
        <authorList>
            <person name="Tamma P.D."/>
            <person name="Fan Y."/>
            <person name="Bergman Y."/>
            <person name="Pertea G."/>
            <person name="Kazmi A."/>
            <person name="Lewis S."/>
            <person name="Carroll K.C."/>
            <person name="Schatz M.C."/>
            <person name="Timp W."/>
            <person name="Simner P.J."/>
        </authorList>
    </citation>
    <scope>NUCLEOTIDE SEQUENCE [LARGE SCALE GENOMIC DNA]</scope>
    <source>
        <strain evidence="11 18">KLPN_104</strain>
    </source>
</reference>
<dbReference type="PROSITE" id="PS00099">
    <property type="entry name" value="THIOLASE_3"/>
    <property type="match status" value="1"/>
</dbReference>
<dbReference type="KEGG" id="kpnu:LI86_13015"/>
<evidence type="ECO:0000313" key="14">
    <source>
        <dbReference type="EMBL" id="SWF73234.1"/>
    </source>
</evidence>
<dbReference type="PROSITE" id="PS00737">
    <property type="entry name" value="THIOLASE_2"/>
    <property type="match status" value="1"/>
</dbReference>
<evidence type="ECO:0000313" key="19">
    <source>
        <dbReference type="Proteomes" id="UP000283322"/>
    </source>
</evidence>
<dbReference type="GO" id="GO:0003985">
    <property type="term" value="F:acetyl-CoA C-acetyltransferase activity"/>
    <property type="evidence" value="ECO:0007669"/>
    <property type="project" value="UniProtKB-EC"/>
</dbReference>
<proteinExistence type="inferred from homology"/>
<dbReference type="InterPro" id="IPR020615">
    <property type="entry name" value="Thiolase_acyl_enz_int_AS"/>
</dbReference>
<accession>A0A0J2GGX4</accession>
<dbReference type="EMBL" id="CP068602">
    <property type="protein sequence ID" value="QQZ74024.1"/>
    <property type="molecule type" value="Genomic_DNA"/>
</dbReference>
<dbReference type="RefSeq" id="WP_004151639.1">
    <property type="nucleotide sequence ID" value="NZ_AP024750.1"/>
</dbReference>
<dbReference type="Pfam" id="PF02803">
    <property type="entry name" value="Thiolase_C"/>
    <property type="match status" value="1"/>
</dbReference>
<keyword evidence="2 5" id="KW-0808">Transferase</keyword>
<evidence type="ECO:0000313" key="16">
    <source>
        <dbReference type="Proteomes" id="UP000258905"/>
    </source>
</evidence>
<dbReference type="InterPro" id="IPR020616">
    <property type="entry name" value="Thiolase_N"/>
</dbReference>
<evidence type="ECO:0000256" key="5">
    <source>
        <dbReference type="RuleBase" id="RU003557"/>
    </source>
</evidence>
<dbReference type="AlphaFoldDB" id="A0A086IJI6"/>
<dbReference type="CDD" id="cd00751">
    <property type="entry name" value="thiolase"/>
    <property type="match status" value="1"/>
</dbReference>
<dbReference type="Proteomes" id="UP000252603">
    <property type="component" value="Unassembled WGS sequence"/>
</dbReference>
<dbReference type="PANTHER" id="PTHR18919">
    <property type="entry name" value="ACETYL-COA C-ACYLTRANSFERASE"/>
    <property type="match status" value="1"/>
</dbReference>
<dbReference type="EC" id="2.3.1.16" evidence="10"/>
<gene>
    <name evidence="12" type="primary">thlA_2</name>
    <name evidence="10" type="ORF">BL124_00009765</name>
    <name evidence="11" type="ORF">EAO17_00120</name>
    <name evidence="8" type="ORF">FME62_17365</name>
    <name evidence="9" type="ORF">JMZ77_13120</name>
    <name evidence="13" type="ORF">SAMEA3649591_03285</name>
    <name evidence="14" type="ORF">SAMEA3720909_03066</name>
    <name evidence="12" type="ORF">SAMEA4364603_02056</name>
</gene>
<evidence type="ECO:0000256" key="4">
    <source>
        <dbReference type="PIRSR" id="PIRSR000429-1"/>
    </source>
</evidence>
<evidence type="ECO:0000313" key="15">
    <source>
        <dbReference type="Proteomes" id="UP000252603"/>
    </source>
</evidence>
<dbReference type="EMBL" id="UJHH01000013">
    <property type="protein sequence ID" value="SWF73234.1"/>
    <property type="molecule type" value="Genomic_DNA"/>
</dbReference>
<dbReference type="EC" id="2.3.1.9" evidence="12"/>
<name>A0A086IJI6_KLEPN</name>
<reference evidence="10 19" key="3">
    <citation type="submission" date="2018-10" db="EMBL/GenBank/DDBJ databases">
        <authorList>
            <person name="Vanduin D."/>
            <person name="Fouts D."/>
            <person name="Wright M."/>
            <person name="Sutton G."/>
            <person name="Nguyen K."/>
            <person name="Kreiswirth B."/>
            <person name="Chen L."/>
            <person name="Rojas L."/>
            <person name="Hujer A."/>
            <person name="Hujer K."/>
            <person name="Bonomo R."/>
            <person name="Adams M."/>
        </authorList>
    </citation>
    <scope>NUCLEOTIDE SEQUENCE [LARGE SCALE GENOMIC DNA]</scope>
    <source>
        <strain evidence="10 19">CRK0165</strain>
    </source>
</reference>
<feature type="domain" description="Thiolase C-terminal" evidence="7">
    <location>
        <begin position="272"/>
        <end position="393"/>
    </location>
</feature>
<dbReference type="EMBL" id="MPYG04000075">
    <property type="protein sequence ID" value="ROG98916.1"/>
    <property type="molecule type" value="Genomic_DNA"/>
</dbReference>
<dbReference type="GO" id="GO:0044281">
    <property type="term" value="P:small molecule metabolic process"/>
    <property type="evidence" value="ECO:0007669"/>
    <property type="project" value="UniProtKB-ARBA"/>
</dbReference>
<accession>A0A086IJI6</accession>
<dbReference type="PANTHER" id="PTHR18919:SF107">
    <property type="entry name" value="ACETYL-COA ACETYLTRANSFERASE, CYTOSOLIC"/>
    <property type="match status" value="1"/>
</dbReference>
<evidence type="ECO:0000259" key="7">
    <source>
        <dbReference type="Pfam" id="PF02803"/>
    </source>
</evidence>
<dbReference type="Proteomes" id="UP000258905">
    <property type="component" value="Unassembled WGS sequence"/>
</dbReference>
<reference evidence="8 20" key="5">
    <citation type="submission" date="2019-07" db="EMBL/GenBank/DDBJ databases">
        <title>Genome sequence of OXA-232-producing Klebsiella pneumoniae ST23 from septicemic neonate.</title>
        <authorList>
            <person name="Mukherjee S."/>
            <person name="Naha S."/>
            <person name="Bhadury P."/>
            <person name="Basu S."/>
        </authorList>
    </citation>
    <scope>NUCLEOTIDE SEQUENCE [LARGE SCALE GENOMIC DNA]</scope>
    <source>
        <strain evidence="8 20">EN5275</strain>
    </source>
</reference>
<dbReference type="InterPro" id="IPR016039">
    <property type="entry name" value="Thiolase-like"/>
</dbReference>
<reference evidence="16 17" key="1">
    <citation type="submission" date="2018-08" db="EMBL/GenBank/DDBJ databases">
        <authorList>
            <consortium name="Pathogen Informatics"/>
        </authorList>
    </citation>
    <scope>NUCLEOTIDE SEQUENCE [LARGE SCALE GENOMIC DNA]</scope>
    <source>
        <strain evidence="12 15">4300STDY6470422</strain>
        <strain evidence="13 16">EuSCAPE_GR003</strain>
        <strain evidence="14 17">EuSCAPE_UK014</strain>
    </source>
</reference>
<feature type="active site" description="Acyl-thioester intermediate" evidence="4">
    <location>
        <position position="91"/>
    </location>
</feature>
<reference evidence="9 21" key="6">
    <citation type="submission" date="2021-01" db="EMBL/GenBank/DDBJ databases">
        <title>Genome sequencing of apramycin resistant K. pneumoniae.</title>
        <authorList>
            <person name="Chen L."/>
            <person name="Kreiswirth B."/>
        </authorList>
    </citation>
    <scope>NUCLEOTIDE SEQUENCE [LARGE SCALE GENOMIC DNA]</scope>
    <source>
        <strain evidence="9 21">59493</strain>
    </source>
</reference>
<evidence type="ECO:0000313" key="9">
    <source>
        <dbReference type="EMBL" id="QQZ74024.1"/>
    </source>
</evidence>
<feature type="domain" description="Thiolase N-terminal" evidence="6">
    <location>
        <begin position="7"/>
        <end position="263"/>
    </location>
</feature>
<evidence type="ECO:0000313" key="11">
    <source>
        <dbReference type="EMBL" id="RRF04764.1"/>
    </source>
</evidence>
<dbReference type="Pfam" id="PF00108">
    <property type="entry name" value="Thiolase_N"/>
    <property type="match status" value="1"/>
</dbReference>
<reference evidence="11" key="2">
    <citation type="submission" date="2018-10" db="EMBL/GenBank/DDBJ databases">
        <authorList>
            <person name="Fan Y."/>
            <person name="Timp W."/>
            <person name="Bergman Y."/>
            <person name="Tamma P."/>
            <person name="Simner P."/>
        </authorList>
    </citation>
    <scope>NUCLEOTIDE SEQUENCE</scope>
    <source>
        <strain evidence="11">KLPN_104</strain>
    </source>
</reference>
<dbReference type="InterPro" id="IPR020617">
    <property type="entry name" value="Thiolase_C"/>
</dbReference>
<dbReference type="FunFam" id="3.40.47.10:FF:000010">
    <property type="entry name" value="Acetyl-CoA acetyltransferase (Thiolase)"/>
    <property type="match status" value="1"/>
</dbReference>
<dbReference type="PROSITE" id="PS00098">
    <property type="entry name" value="THIOLASE_1"/>
    <property type="match status" value="1"/>
</dbReference>
<keyword evidence="3 5" id="KW-0012">Acyltransferase</keyword>
<dbReference type="Proteomes" id="UP000283322">
    <property type="component" value="Unassembled WGS sequence"/>
</dbReference>
<evidence type="ECO:0000313" key="13">
    <source>
        <dbReference type="EMBL" id="SVN65187.1"/>
    </source>
</evidence>
<feature type="active site" description="Proton acceptor" evidence="4">
    <location>
        <position position="380"/>
    </location>
</feature>